<dbReference type="Proteomes" id="UP000299102">
    <property type="component" value="Unassembled WGS sequence"/>
</dbReference>
<keyword evidence="3" id="KW-1185">Reference proteome</keyword>
<sequence length="188" mass="21118">MIIYRSITSRKSRKDFFLPSATPVWLFIEIGFMNESNIREQCAGPSRQTPARPAPRPRRPPSRSMGKCDVTAAATTYHYVLDVGIFLMHEPTSLQIESDRRARTSVPIPILSSASFGLFKTVATDAVTMSRIDSLRIRLYKGCALNSTRIKGSLVNLPVIRDRIRYLIYYLKVTLRPLGPLRSDVGSG</sequence>
<evidence type="ECO:0000313" key="2">
    <source>
        <dbReference type="EMBL" id="GBP35056.1"/>
    </source>
</evidence>
<accession>A0A4C1V8Z7</accession>
<gene>
    <name evidence="2" type="ORF">EVAR_75259_1</name>
</gene>
<organism evidence="2 3">
    <name type="scientific">Eumeta variegata</name>
    <name type="common">Bagworm moth</name>
    <name type="synonym">Eumeta japonica</name>
    <dbReference type="NCBI Taxonomy" id="151549"/>
    <lineage>
        <taxon>Eukaryota</taxon>
        <taxon>Metazoa</taxon>
        <taxon>Ecdysozoa</taxon>
        <taxon>Arthropoda</taxon>
        <taxon>Hexapoda</taxon>
        <taxon>Insecta</taxon>
        <taxon>Pterygota</taxon>
        <taxon>Neoptera</taxon>
        <taxon>Endopterygota</taxon>
        <taxon>Lepidoptera</taxon>
        <taxon>Glossata</taxon>
        <taxon>Ditrysia</taxon>
        <taxon>Tineoidea</taxon>
        <taxon>Psychidae</taxon>
        <taxon>Oiketicinae</taxon>
        <taxon>Eumeta</taxon>
    </lineage>
</organism>
<dbReference type="AlphaFoldDB" id="A0A4C1V8Z7"/>
<proteinExistence type="predicted"/>
<dbReference type="EMBL" id="BGZK01000298">
    <property type="protein sequence ID" value="GBP35056.1"/>
    <property type="molecule type" value="Genomic_DNA"/>
</dbReference>
<evidence type="ECO:0000256" key="1">
    <source>
        <dbReference type="SAM" id="MobiDB-lite"/>
    </source>
</evidence>
<evidence type="ECO:0000313" key="3">
    <source>
        <dbReference type="Proteomes" id="UP000299102"/>
    </source>
</evidence>
<protein>
    <submittedName>
        <fullName evidence="2">Uncharacterized protein</fullName>
    </submittedName>
</protein>
<name>A0A4C1V8Z7_EUMVA</name>
<feature type="region of interest" description="Disordered" evidence="1">
    <location>
        <begin position="42"/>
        <end position="66"/>
    </location>
</feature>
<comment type="caution">
    <text evidence="2">The sequence shown here is derived from an EMBL/GenBank/DDBJ whole genome shotgun (WGS) entry which is preliminary data.</text>
</comment>
<reference evidence="2 3" key="1">
    <citation type="journal article" date="2019" name="Commun. Biol.">
        <title>The bagworm genome reveals a unique fibroin gene that provides high tensile strength.</title>
        <authorList>
            <person name="Kono N."/>
            <person name="Nakamura H."/>
            <person name="Ohtoshi R."/>
            <person name="Tomita M."/>
            <person name="Numata K."/>
            <person name="Arakawa K."/>
        </authorList>
    </citation>
    <scope>NUCLEOTIDE SEQUENCE [LARGE SCALE GENOMIC DNA]</scope>
</reference>